<dbReference type="SUPFAM" id="SSF53067">
    <property type="entry name" value="Actin-like ATPase domain"/>
    <property type="match status" value="1"/>
</dbReference>
<dbReference type="InterPro" id="IPR022496">
    <property type="entry name" value="T6A_TsaB"/>
</dbReference>
<dbReference type="Pfam" id="PF00814">
    <property type="entry name" value="TsaD"/>
    <property type="match status" value="1"/>
</dbReference>
<keyword evidence="2" id="KW-0378">Hydrolase</keyword>
<feature type="domain" description="Gcp-like" evidence="1">
    <location>
        <begin position="32"/>
        <end position="152"/>
    </location>
</feature>
<gene>
    <name evidence="2" type="ORF">AM2010_1522</name>
</gene>
<dbReference type="OrthoDB" id="9809995at2"/>
<dbReference type="GO" id="GO:0006508">
    <property type="term" value="P:proteolysis"/>
    <property type="evidence" value="ECO:0007669"/>
    <property type="project" value="UniProtKB-KW"/>
</dbReference>
<dbReference type="Gene3D" id="3.30.420.40">
    <property type="match status" value="2"/>
</dbReference>
<dbReference type="KEGG" id="amx:AM2010_1522"/>
<dbReference type="STRING" id="543877.AM2010_1522"/>
<dbReference type="GO" id="GO:0002949">
    <property type="term" value="P:tRNA threonylcarbamoyladenosine modification"/>
    <property type="evidence" value="ECO:0007669"/>
    <property type="project" value="InterPro"/>
</dbReference>
<dbReference type="PATRIC" id="fig|543877.4.peg.1548"/>
<name>A0A0G3X8T9_9SPHN</name>
<protein>
    <submittedName>
        <fullName evidence="2">Metal-dependent protease</fullName>
    </submittedName>
</protein>
<dbReference type="EMBL" id="CP011805">
    <property type="protein sequence ID" value="AKM07592.1"/>
    <property type="molecule type" value="Genomic_DNA"/>
</dbReference>
<dbReference type="AlphaFoldDB" id="A0A0G3X8T9"/>
<dbReference type="InterPro" id="IPR000905">
    <property type="entry name" value="Gcp-like_dom"/>
</dbReference>
<dbReference type="RefSeq" id="WP_047806576.1">
    <property type="nucleotide sequence ID" value="NZ_CP011805.1"/>
</dbReference>
<dbReference type="InterPro" id="IPR043129">
    <property type="entry name" value="ATPase_NBD"/>
</dbReference>
<sequence>MRTLAIECATEACSVALFAGDDLLAHDHRVLGRGHAERLVPMIADLPDRGKAARILVSLGPGSFTGVRIGIATARALGYAWGADVAGYPTLALIAAVMRADRPGQPLAVCTTGGHGEWFVQQFAADGTGLGDARSLPPQQAAEAIDAPLVGGTQAQALVALRGTGDAIPLHPDARYVRDIPAAALLADVRPVYGRAPDARPAAAGGAK</sequence>
<evidence type="ECO:0000313" key="2">
    <source>
        <dbReference type="EMBL" id="AKM07592.1"/>
    </source>
</evidence>
<keyword evidence="2" id="KW-0645">Protease</keyword>
<accession>A0A0G3X8T9</accession>
<reference evidence="2 3" key="1">
    <citation type="submission" date="2015-06" db="EMBL/GenBank/DDBJ databases">
        <authorList>
            <person name="Kim K.M."/>
        </authorList>
    </citation>
    <scope>NUCLEOTIDE SEQUENCE [LARGE SCALE GENOMIC DNA]</scope>
    <source>
        <strain evidence="2 3">KCTC 22370</strain>
    </source>
</reference>
<dbReference type="Proteomes" id="UP000037643">
    <property type="component" value="Chromosome"/>
</dbReference>
<evidence type="ECO:0000313" key="3">
    <source>
        <dbReference type="Proteomes" id="UP000037643"/>
    </source>
</evidence>
<dbReference type="GO" id="GO:0008233">
    <property type="term" value="F:peptidase activity"/>
    <property type="evidence" value="ECO:0007669"/>
    <property type="project" value="UniProtKB-KW"/>
</dbReference>
<keyword evidence="3" id="KW-1185">Reference proteome</keyword>
<organism evidence="2 3">
    <name type="scientific">Pelagerythrobacter marensis</name>
    <dbReference type="NCBI Taxonomy" id="543877"/>
    <lineage>
        <taxon>Bacteria</taxon>
        <taxon>Pseudomonadati</taxon>
        <taxon>Pseudomonadota</taxon>
        <taxon>Alphaproteobacteria</taxon>
        <taxon>Sphingomonadales</taxon>
        <taxon>Erythrobacteraceae</taxon>
        <taxon>Pelagerythrobacter</taxon>
    </lineage>
</organism>
<proteinExistence type="predicted"/>
<dbReference type="NCBIfam" id="TIGR03725">
    <property type="entry name" value="T6A_YeaZ"/>
    <property type="match status" value="1"/>
</dbReference>
<evidence type="ECO:0000259" key="1">
    <source>
        <dbReference type="Pfam" id="PF00814"/>
    </source>
</evidence>